<comment type="caution">
    <text evidence="1">The sequence shown here is derived from an EMBL/GenBank/DDBJ whole genome shotgun (WGS) entry which is preliminary data.</text>
</comment>
<accession>A0AAV4NKW1</accession>
<dbReference type="Proteomes" id="UP001054945">
    <property type="component" value="Unassembled WGS sequence"/>
</dbReference>
<reference evidence="1 2" key="1">
    <citation type="submission" date="2021-06" db="EMBL/GenBank/DDBJ databases">
        <title>Caerostris extrusa draft genome.</title>
        <authorList>
            <person name="Kono N."/>
            <person name="Arakawa K."/>
        </authorList>
    </citation>
    <scope>NUCLEOTIDE SEQUENCE [LARGE SCALE GENOMIC DNA]</scope>
</reference>
<keyword evidence="2" id="KW-1185">Reference proteome</keyword>
<sequence length="39" mass="4812">MVTLPECARLFSKRTHQYWYSTMKFPLRSFLNQEETENE</sequence>
<organism evidence="1 2">
    <name type="scientific">Caerostris extrusa</name>
    <name type="common">Bark spider</name>
    <name type="synonym">Caerostris bankana</name>
    <dbReference type="NCBI Taxonomy" id="172846"/>
    <lineage>
        <taxon>Eukaryota</taxon>
        <taxon>Metazoa</taxon>
        <taxon>Ecdysozoa</taxon>
        <taxon>Arthropoda</taxon>
        <taxon>Chelicerata</taxon>
        <taxon>Arachnida</taxon>
        <taxon>Araneae</taxon>
        <taxon>Araneomorphae</taxon>
        <taxon>Entelegynae</taxon>
        <taxon>Araneoidea</taxon>
        <taxon>Araneidae</taxon>
        <taxon>Caerostris</taxon>
    </lineage>
</organism>
<dbReference type="AlphaFoldDB" id="A0AAV4NKW1"/>
<name>A0AAV4NKW1_CAEEX</name>
<evidence type="ECO:0000313" key="2">
    <source>
        <dbReference type="Proteomes" id="UP001054945"/>
    </source>
</evidence>
<evidence type="ECO:0000313" key="1">
    <source>
        <dbReference type="EMBL" id="GIX84356.1"/>
    </source>
</evidence>
<dbReference type="EMBL" id="BPLR01003417">
    <property type="protein sequence ID" value="GIX84356.1"/>
    <property type="molecule type" value="Genomic_DNA"/>
</dbReference>
<proteinExistence type="predicted"/>
<feature type="non-terminal residue" evidence="1">
    <location>
        <position position="39"/>
    </location>
</feature>
<gene>
    <name evidence="1" type="ORF">CEXT_686411</name>
</gene>
<protein>
    <submittedName>
        <fullName evidence="1">Uncharacterized protein</fullName>
    </submittedName>
</protein>